<reference evidence="12 13" key="1">
    <citation type="journal article" date="2016" name="Mol. Biol. Evol.">
        <title>Comparative Genomics of Early-Diverging Mushroom-Forming Fungi Provides Insights into the Origins of Lignocellulose Decay Capabilities.</title>
        <authorList>
            <person name="Nagy L.G."/>
            <person name="Riley R."/>
            <person name="Tritt A."/>
            <person name="Adam C."/>
            <person name="Daum C."/>
            <person name="Floudas D."/>
            <person name="Sun H."/>
            <person name="Yadav J.S."/>
            <person name="Pangilinan J."/>
            <person name="Larsson K.H."/>
            <person name="Matsuura K."/>
            <person name="Barry K."/>
            <person name="Labutti K."/>
            <person name="Kuo R."/>
            <person name="Ohm R.A."/>
            <person name="Bhattacharya S.S."/>
            <person name="Shirouzu T."/>
            <person name="Yoshinaga Y."/>
            <person name="Martin F.M."/>
            <person name="Grigoriev I.V."/>
            <person name="Hibbett D.S."/>
        </authorList>
    </citation>
    <scope>NUCLEOTIDE SEQUENCE [LARGE SCALE GENOMIC DNA]</scope>
    <source>
        <strain evidence="12 13">93-53</strain>
    </source>
</reference>
<dbReference type="EMBL" id="KV427606">
    <property type="protein sequence ID" value="KZT11888.1"/>
    <property type="molecule type" value="Genomic_DNA"/>
</dbReference>
<evidence type="ECO:0000256" key="8">
    <source>
        <dbReference type="ARBA" id="ARBA00023306"/>
    </source>
</evidence>
<organism evidence="12 13">
    <name type="scientific">Laetiporus sulphureus 93-53</name>
    <dbReference type="NCBI Taxonomy" id="1314785"/>
    <lineage>
        <taxon>Eukaryota</taxon>
        <taxon>Fungi</taxon>
        <taxon>Dikarya</taxon>
        <taxon>Basidiomycota</taxon>
        <taxon>Agaricomycotina</taxon>
        <taxon>Agaricomycetes</taxon>
        <taxon>Polyporales</taxon>
        <taxon>Laetiporus</taxon>
    </lineage>
</organism>
<dbReference type="GO" id="GO:0005634">
    <property type="term" value="C:nucleus"/>
    <property type="evidence" value="ECO:0007669"/>
    <property type="project" value="UniProtKB-SubCell"/>
</dbReference>
<dbReference type="OrthoDB" id="2392550at2759"/>
<evidence type="ECO:0000256" key="3">
    <source>
        <dbReference type="ARBA" id="ARBA00009914"/>
    </source>
</evidence>
<dbReference type="PANTHER" id="PTHR16040">
    <property type="entry name" value="AUSTRALIN, ISOFORM A-RELATED"/>
    <property type="match status" value="1"/>
</dbReference>
<proteinExistence type="inferred from homology"/>
<dbReference type="GO" id="GO:0000775">
    <property type="term" value="C:chromosome, centromeric region"/>
    <property type="evidence" value="ECO:0007669"/>
    <property type="project" value="UniProtKB-SubCell"/>
</dbReference>
<keyword evidence="5" id="KW-0132">Cell division</keyword>
<evidence type="ECO:0000256" key="2">
    <source>
        <dbReference type="ARBA" id="ARBA00004584"/>
    </source>
</evidence>
<keyword evidence="4" id="KW-0158">Chromosome</keyword>
<dbReference type="GeneID" id="63820715"/>
<evidence type="ECO:0000313" key="12">
    <source>
        <dbReference type="EMBL" id="KZT11888.1"/>
    </source>
</evidence>
<dbReference type="GO" id="GO:0051233">
    <property type="term" value="C:spindle midzone"/>
    <property type="evidence" value="ECO:0007669"/>
    <property type="project" value="TreeGrafter"/>
</dbReference>
<dbReference type="InterPro" id="IPR018867">
    <property type="entry name" value="Cell_div_borealin"/>
</dbReference>
<comment type="subcellular location">
    <subcellularLocation>
        <location evidence="2">Chromosome</location>
        <location evidence="2">Centromere</location>
    </subcellularLocation>
    <subcellularLocation>
        <location evidence="1">Nucleus</location>
    </subcellularLocation>
</comment>
<dbReference type="AlphaFoldDB" id="A0A165HLJ0"/>
<feature type="compositionally biased region" description="Basic residues" evidence="10">
    <location>
        <begin position="295"/>
        <end position="305"/>
    </location>
</feature>
<dbReference type="Proteomes" id="UP000076871">
    <property type="component" value="Unassembled WGS sequence"/>
</dbReference>
<evidence type="ECO:0000256" key="7">
    <source>
        <dbReference type="ARBA" id="ARBA00023242"/>
    </source>
</evidence>
<evidence type="ECO:0000256" key="5">
    <source>
        <dbReference type="ARBA" id="ARBA00022618"/>
    </source>
</evidence>
<feature type="compositionally biased region" description="Low complexity" evidence="10">
    <location>
        <begin position="165"/>
        <end position="176"/>
    </location>
</feature>
<sequence length="436" mass="47288">MLASPSTRCYTSEEKAQLLANLDLEVEHRTRQIEEWLVDTLENFCLHQESQISRIPRIVRGVTLKEFAKHGGDIQECVKGLKRELLSAEESVIDKSPRKRKWVASQDGAEKAEGSGTAGSSSRDAESSRGIKSARMLVSTPSKKKPGLPNGLGSAQRPRFPLPRTPGTTRTPQRIPSSHLASPSPHKPPAFKFSLHTRPPSRPNSPTKPSSPSKPLRTTHTAHTSRPVRPPSSAVFNPSLPPQPRWPRQGEKMLSVNGSPLANPFQHGLSGYLRSVAQGDGDDDSGGSENDLPHRLRAGKLKKKSSIIVRSSSSSLTASSSNDSHSRASSQTSVQMQMNGARSRTNSQTNGFVPVRTNGGQTDLPGKESAAHSALISLAAFVSVPTKDGHILEFDPLRTAPEEIDALTGISDDAKQQAKEDMARMIQTAVERWKIS</sequence>
<evidence type="ECO:0000256" key="6">
    <source>
        <dbReference type="ARBA" id="ARBA00022776"/>
    </source>
</evidence>
<dbReference type="GO" id="GO:0051301">
    <property type="term" value="P:cell division"/>
    <property type="evidence" value="ECO:0007669"/>
    <property type="project" value="UniProtKB-KW"/>
</dbReference>
<evidence type="ECO:0000313" key="13">
    <source>
        <dbReference type="Proteomes" id="UP000076871"/>
    </source>
</evidence>
<keyword evidence="6" id="KW-0498">Mitosis</keyword>
<dbReference type="GO" id="GO:0032133">
    <property type="term" value="C:chromosome passenger complex"/>
    <property type="evidence" value="ECO:0007669"/>
    <property type="project" value="TreeGrafter"/>
</dbReference>
<evidence type="ECO:0000259" key="11">
    <source>
        <dbReference type="Pfam" id="PF10444"/>
    </source>
</evidence>
<feature type="compositionally biased region" description="Low complexity" evidence="10">
    <location>
        <begin position="306"/>
        <end position="330"/>
    </location>
</feature>
<dbReference type="InterPro" id="IPR018851">
    <property type="entry name" value="Borealin_N"/>
</dbReference>
<dbReference type="RefSeq" id="XP_040769536.1">
    <property type="nucleotide sequence ID" value="XM_040903685.1"/>
</dbReference>
<name>A0A165HLJ0_9APHY</name>
<accession>A0A165HLJ0</accession>
<evidence type="ECO:0000256" key="1">
    <source>
        <dbReference type="ARBA" id="ARBA00004123"/>
    </source>
</evidence>
<keyword evidence="9" id="KW-0137">Centromere</keyword>
<dbReference type="PANTHER" id="PTHR16040:SF7">
    <property type="entry name" value="AUSTRALIN, ISOFORM A-RELATED"/>
    <property type="match status" value="1"/>
</dbReference>
<evidence type="ECO:0000256" key="4">
    <source>
        <dbReference type="ARBA" id="ARBA00022454"/>
    </source>
</evidence>
<feature type="domain" description="Borealin N-terminal" evidence="11">
    <location>
        <begin position="14"/>
        <end position="69"/>
    </location>
</feature>
<protein>
    <recommendedName>
        <fullName evidence="11">Borealin N-terminal domain-containing protein</fullName>
    </recommendedName>
</protein>
<feature type="compositionally biased region" description="Polar residues" evidence="10">
    <location>
        <begin position="331"/>
        <end position="351"/>
    </location>
</feature>
<comment type="similarity">
    <text evidence="3">Belongs to the borealin family.</text>
</comment>
<keyword evidence="13" id="KW-1185">Reference proteome</keyword>
<keyword evidence="8" id="KW-0131">Cell cycle</keyword>
<feature type="region of interest" description="Disordered" evidence="10">
    <location>
        <begin position="96"/>
        <end position="368"/>
    </location>
</feature>
<gene>
    <name evidence="12" type="ORF">LAESUDRAFT_641687</name>
</gene>
<feature type="compositionally biased region" description="Low complexity" evidence="10">
    <location>
        <begin position="204"/>
        <end position="215"/>
    </location>
</feature>
<keyword evidence="7" id="KW-0539">Nucleus</keyword>
<dbReference type="InParanoid" id="A0A165HLJ0"/>
<dbReference type="STRING" id="1314785.A0A165HLJ0"/>
<dbReference type="GO" id="GO:0000070">
    <property type="term" value="P:mitotic sister chromatid segregation"/>
    <property type="evidence" value="ECO:0007669"/>
    <property type="project" value="TreeGrafter"/>
</dbReference>
<dbReference type="Pfam" id="PF10444">
    <property type="entry name" value="Nbl1_Borealin_N"/>
    <property type="match status" value="1"/>
</dbReference>
<evidence type="ECO:0000256" key="10">
    <source>
        <dbReference type="SAM" id="MobiDB-lite"/>
    </source>
</evidence>
<evidence type="ECO:0000256" key="9">
    <source>
        <dbReference type="ARBA" id="ARBA00023328"/>
    </source>
</evidence>